<comment type="caution">
    <text evidence="1">The sequence shown here is derived from an EMBL/GenBank/DDBJ whole genome shotgun (WGS) entry which is preliminary data.</text>
</comment>
<protein>
    <submittedName>
        <fullName evidence="1">Uncharacterized protein</fullName>
    </submittedName>
</protein>
<dbReference type="AlphaFoldDB" id="A0AAE1DUG0"/>
<sequence>MLNTVGWDLLPLGLLQILHKVYLQGQIPNERPRNKRWRQIFIGPIDNHAEKSKNKARFRRLILVLRAELIDRRNRATERAV</sequence>
<keyword evidence="2" id="KW-1185">Reference proteome</keyword>
<gene>
    <name evidence="1" type="ORF">RRG08_044364</name>
</gene>
<evidence type="ECO:0000313" key="2">
    <source>
        <dbReference type="Proteomes" id="UP001283361"/>
    </source>
</evidence>
<organism evidence="1 2">
    <name type="scientific">Elysia crispata</name>
    <name type="common">lettuce slug</name>
    <dbReference type="NCBI Taxonomy" id="231223"/>
    <lineage>
        <taxon>Eukaryota</taxon>
        <taxon>Metazoa</taxon>
        <taxon>Spiralia</taxon>
        <taxon>Lophotrochozoa</taxon>
        <taxon>Mollusca</taxon>
        <taxon>Gastropoda</taxon>
        <taxon>Heterobranchia</taxon>
        <taxon>Euthyneura</taxon>
        <taxon>Panpulmonata</taxon>
        <taxon>Sacoglossa</taxon>
        <taxon>Placobranchoidea</taxon>
        <taxon>Plakobranchidae</taxon>
        <taxon>Elysia</taxon>
    </lineage>
</organism>
<reference evidence="1" key="1">
    <citation type="journal article" date="2023" name="G3 (Bethesda)">
        <title>A reference genome for the long-term kleptoplast-retaining sea slug Elysia crispata morphotype clarki.</title>
        <authorList>
            <person name="Eastman K.E."/>
            <person name="Pendleton A.L."/>
            <person name="Shaikh M.A."/>
            <person name="Suttiyut T."/>
            <person name="Ogas R."/>
            <person name="Tomko P."/>
            <person name="Gavelis G."/>
            <person name="Widhalm J.R."/>
            <person name="Wisecaver J.H."/>
        </authorList>
    </citation>
    <scope>NUCLEOTIDE SEQUENCE</scope>
    <source>
        <strain evidence="1">ECLA1</strain>
    </source>
</reference>
<accession>A0AAE1DUG0</accession>
<evidence type="ECO:0000313" key="1">
    <source>
        <dbReference type="EMBL" id="KAK3783359.1"/>
    </source>
</evidence>
<dbReference type="Proteomes" id="UP001283361">
    <property type="component" value="Unassembled WGS sequence"/>
</dbReference>
<name>A0AAE1DUG0_9GAST</name>
<proteinExistence type="predicted"/>
<dbReference type="EMBL" id="JAWDGP010002420">
    <property type="protein sequence ID" value="KAK3783359.1"/>
    <property type="molecule type" value="Genomic_DNA"/>
</dbReference>